<dbReference type="InterPro" id="IPR001734">
    <property type="entry name" value="Na/solute_symporter"/>
</dbReference>
<dbReference type="AlphaFoldDB" id="A0A8X6HDN2"/>
<protein>
    <submittedName>
        <fullName evidence="13">Sodium-dependent multivitamin transporter</fullName>
    </submittedName>
</protein>
<dbReference type="PANTHER" id="PTHR42985">
    <property type="entry name" value="SODIUM-COUPLED MONOCARBOXYLATE TRANSPORTER"/>
    <property type="match status" value="1"/>
</dbReference>
<evidence type="ECO:0000256" key="12">
    <source>
        <dbReference type="SAM" id="Phobius"/>
    </source>
</evidence>
<evidence type="ECO:0000256" key="3">
    <source>
        <dbReference type="ARBA" id="ARBA00022448"/>
    </source>
</evidence>
<dbReference type="Gene3D" id="1.20.1730.10">
    <property type="entry name" value="Sodium/glucose cotransporter"/>
    <property type="match status" value="1"/>
</dbReference>
<dbReference type="PROSITE" id="PS50283">
    <property type="entry name" value="NA_SOLUT_SYMP_3"/>
    <property type="match status" value="1"/>
</dbReference>
<organism evidence="13 14">
    <name type="scientific">Trichonephila clavata</name>
    <name type="common">Joro spider</name>
    <name type="synonym">Nephila clavata</name>
    <dbReference type="NCBI Taxonomy" id="2740835"/>
    <lineage>
        <taxon>Eukaryota</taxon>
        <taxon>Metazoa</taxon>
        <taxon>Ecdysozoa</taxon>
        <taxon>Arthropoda</taxon>
        <taxon>Chelicerata</taxon>
        <taxon>Arachnida</taxon>
        <taxon>Araneae</taxon>
        <taxon>Araneomorphae</taxon>
        <taxon>Entelegynae</taxon>
        <taxon>Araneoidea</taxon>
        <taxon>Nephilidae</taxon>
        <taxon>Trichonephila</taxon>
    </lineage>
</organism>
<keyword evidence="5 12" id="KW-0812">Transmembrane</keyword>
<evidence type="ECO:0000256" key="9">
    <source>
        <dbReference type="ARBA" id="ARBA00023136"/>
    </source>
</evidence>
<feature type="transmembrane region" description="Helical" evidence="12">
    <location>
        <begin position="172"/>
        <end position="191"/>
    </location>
</feature>
<comment type="subcellular location">
    <subcellularLocation>
        <location evidence="1">Cell membrane</location>
        <topology evidence="1">Multi-pass membrane protein</topology>
    </subcellularLocation>
</comment>
<dbReference type="Proteomes" id="UP000887116">
    <property type="component" value="Unassembled WGS sequence"/>
</dbReference>
<proteinExistence type="inferred from homology"/>
<dbReference type="GO" id="GO:0005886">
    <property type="term" value="C:plasma membrane"/>
    <property type="evidence" value="ECO:0007669"/>
    <property type="project" value="UniProtKB-SubCell"/>
</dbReference>
<name>A0A8X6HDN2_TRICU</name>
<keyword evidence="10" id="KW-0739">Sodium transport</keyword>
<sequence length="378" mass="42258">MYKRSSIGDRIQLFDFRFDFTTRFTFWNTILRGIVLGLAFYGTNQTLVQRALSMSTFRRAQTALQWSILLVSTLFFLCIHFGLVLYAVFYQCDPVLRKSEDGITKYDQLVPYFIITRLQSYPGLTGLCFAGIFSSSLSTISSALNSLATVTIIDFIQPIFSKRLNPKLEVYLAKGLSLFYGVVCILLTYSIAGVDSIAQATGVLMSVTEGPILAVFLIGVLTRKATDKGTVFGLFTSVILISWICFGSLFSDYLYPTLPLETSGCSNTSSANVSVNSSVTCFDEVDCPLDNVREEPFILYKMAYAWIPTIGTFTAVITIFIGSLFTGLNKNAIPKDSKCLSPIVRYWMKRTEINGKLHDVNEIELRCESSTEVFKQKK</sequence>
<keyword evidence="7" id="KW-0915">Sodium</keyword>
<evidence type="ECO:0000313" key="14">
    <source>
        <dbReference type="Proteomes" id="UP000887116"/>
    </source>
</evidence>
<comment type="caution">
    <text evidence="13">The sequence shown here is derived from an EMBL/GenBank/DDBJ whole genome shotgun (WGS) entry which is preliminary data.</text>
</comment>
<feature type="transmembrane region" description="Helical" evidence="12">
    <location>
        <begin position="20"/>
        <end position="43"/>
    </location>
</feature>
<dbReference type="EMBL" id="BMAO01027857">
    <property type="protein sequence ID" value="GFR20090.1"/>
    <property type="molecule type" value="Genomic_DNA"/>
</dbReference>
<evidence type="ECO:0000256" key="6">
    <source>
        <dbReference type="ARBA" id="ARBA00022989"/>
    </source>
</evidence>
<evidence type="ECO:0000256" key="10">
    <source>
        <dbReference type="ARBA" id="ARBA00023201"/>
    </source>
</evidence>
<keyword evidence="4" id="KW-1003">Cell membrane</keyword>
<keyword evidence="6 12" id="KW-1133">Transmembrane helix</keyword>
<keyword evidence="8" id="KW-0406">Ion transport</keyword>
<comment type="similarity">
    <text evidence="2 11">Belongs to the sodium:solute symporter (SSF) (TC 2.A.21) family.</text>
</comment>
<dbReference type="PANTHER" id="PTHR42985:SF40">
    <property type="entry name" value="LD47995P-RELATED"/>
    <property type="match status" value="1"/>
</dbReference>
<evidence type="ECO:0000256" key="2">
    <source>
        <dbReference type="ARBA" id="ARBA00006434"/>
    </source>
</evidence>
<dbReference type="Pfam" id="PF00474">
    <property type="entry name" value="SSF"/>
    <property type="match status" value="1"/>
</dbReference>
<evidence type="ECO:0000256" key="11">
    <source>
        <dbReference type="RuleBase" id="RU362091"/>
    </source>
</evidence>
<evidence type="ECO:0000256" key="8">
    <source>
        <dbReference type="ARBA" id="ARBA00023065"/>
    </source>
</evidence>
<evidence type="ECO:0000256" key="4">
    <source>
        <dbReference type="ARBA" id="ARBA00022475"/>
    </source>
</evidence>
<evidence type="ECO:0000256" key="7">
    <source>
        <dbReference type="ARBA" id="ARBA00023053"/>
    </source>
</evidence>
<feature type="transmembrane region" description="Helical" evidence="12">
    <location>
        <begin position="231"/>
        <end position="250"/>
    </location>
</feature>
<evidence type="ECO:0000256" key="1">
    <source>
        <dbReference type="ARBA" id="ARBA00004651"/>
    </source>
</evidence>
<dbReference type="InterPro" id="IPR051163">
    <property type="entry name" value="Sodium:Solute_Symporter_SSF"/>
</dbReference>
<reference evidence="13" key="1">
    <citation type="submission" date="2020-07" db="EMBL/GenBank/DDBJ databases">
        <title>Multicomponent nature underlies the extraordinary mechanical properties of spider dragline silk.</title>
        <authorList>
            <person name="Kono N."/>
            <person name="Nakamura H."/>
            <person name="Mori M."/>
            <person name="Yoshida Y."/>
            <person name="Ohtoshi R."/>
            <person name="Malay A.D."/>
            <person name="Moran D.A.P."/>
            <person name="Tomita M."/>
            <person name="Numata K."/>
            <person name="Arakawa K."/>
        </authorList>
    </citation>
    <scope>NUCLEOTIDE SEQUENCE</scope>
</reference>
<keyword evidence="14" id="KW-1185">Reference proteome</keyword>
<feature type="transmembrane region" description="Helical" evidence="12">
    <location>
        <begin position="197"/>
        <end position="219"/>
    </location>
</feature>
<dbReference type="GO" id="GO:0006814">
    <property type="term" value="P:sodium ion transport"/>
    <property type="evidence" value="ECO:0007669"/>
    <property type="project" value="UniProtKB-KW"/>
</dbReference>
<dbReference type="InterPro" id="IPR038377">
    <property type="entry name" value="Na/Glc_symporter_sf"/>
</dbReference>
<evidence type="ECO:0000313" key="13">
    <source>
        <dbReference type="EMBL" id="GFR20090.1"/>
    </source>
</evidence>
<keyword evidence="3" id="KW-0813">Transport</keyword>
<feature type="transmembrane region" description="Helical" evidence="12">
    <location>
        <begin position="63"/>
        <end position="89"/>
    </location>
</feature>
<dbReference type="OrthoDB" id="6434839at2759"/>
<gene>
    <name evidence="13" type="primary">Slc5a6</name>
    <name evidence="13" type="ORF">TNCT_37291</name>
</gene>
<feature type="transmembrane region" description="Helical" evidence="12">
    <location>
        <begin position="303"/>
        <end position="328"/>
    </location>
</feature>
<evidence type="ECO:0000256" key="5">
    <source>
        <dbReference type="ARBA" id="ARBA00022692"/>
    </source>
</evidence>
<accession>A0A8X6HDN2</accession>
<keyword evidence="9 12" id="KW-0472">Membrane</keyword>
<dbReference type="GO" id="GO:0015293">
    <property type="term" value="F:symporter activity"/>
    <property type="evidence" value="ECO:0007669"/>
    <property type="project" value="TreeGrafter"/>
</dbReference>